<dbReference type="WBParaSite" id="ACRNAN_scaffold6147.g14750.t1">
    <property type="protein sequence ID" value="ACRNAN_scaffold6147.g14750.t1"/>
    <property type="gene ID" value="ACRNAN_scaffold6147.g14750"/>
</dbReference>
<protein>
    <submittedName>
        <fullName evidence="2">Uncharacterized protein</fullName>
    </submittedName>
</protein>
<keyword evidence="1" id="KW-1185">Reference proteome</keyword>
<evidence type="ECO:0000313" key="2">
    <source>
        <dbReference type="WBParaSite" id="ACRNAN_scaffold6147.g14750.t1"/>
    </source>
</evidence>
<accession>A0A914E8X7</accession>
<evidence type="ECO:0000313" key="1">
    <source>
        <dbReference type="Proteomes" id="UP000887540"/>
    </source>
</evidence>
<dbReference type="AlphaFoldDB" id="A0A914E8X7"/>
<sequence>MFFGYIYLNYKDFLQILPKLRQIHRYIQQPIRAHRFQNDYIQNNKDFPSFNDIPWFVHCLETMLQERLVTFEQAFLEFYGSDVIKSPDMIKLAGLPIRKMNWEISTRPNVTISNEDVWNVVENIVGYGKEIHVDFRDRQPKNFHKFLVKNFGTLVNKVDRRFLLRLHFFDTNSPYDTHEFLEPKIISYMKTLPKIQIEEATYKKSKRTDYIREVVEDYILEEKDIQLIVQSGINGYGGGVCYVIKHKNLKLGISLYFDDYYGNEKQYYV</sequence>
<dbReference type="Proteomes" id="UP000887540">
    <property type="component" value="Unplaced"/>
</dbReference>
<proteinExistence type="predicted"/>
<reference evidence="2" key="1">
    <citation type="submission" date="2022-11" db="UniProtKB">
        <authorList>
            <consortium name="WormBaseParasite"/>
        </authorList>
    </citation>
    <scope>IDENTIFICATION</scope>
</reference>
<name>A0A914E8X7_9BILA</name>
<organism evidence="1 2">
    <name type="scientific">Acrobeloides nanus</name>
    <dbReference type="NCBI Taxonomy" id="290746"/>
    <lineage>
        <taxon>Eukaryota</taxon>
        <taxon>Metazoa</taxon>
        <taxon>Ecdysozoa</taxon>
        <taxon>Nematoda</taxon>
        <taxon>Chromadorea</taxon>
        <taxon>Rhabditida</taxon>
        <taxon>Tylenchina</taxon>
        <taxon>Cephalobomorpha</taxon>
        <taxon>Cephaloboidea</taxon>
        <taxon>Cephalobidae</taxon>
        <taxon>Acrobeloides</taxon>
    </lineage>
</organism>